<accession>D5AIU0</accession>
<evidence type="ECO:0000313" key="2">
    <source>
        <dbReference type="Proteomes" id="UP000002359"/>
    </source>
</evidence>
<dbReference type="HOGENOM" id="CLU_2940026_0_0_9"/>
<dbReference type="EMBL" id="CP000837">
    <property type="protein sequence ID" value="ADE31755.1"/>
    <property type="molecule type" value="Genomic_DNA"/>
</dbReference>
<dbReference type="Proteomes" id="UP000002359">
    <property type="component" value="Chromosome"/>
</dbReference>
<organism evidence="1 2">
    <name type="scientific">Streptococcus suis (strain GZ1)</name>
    <dbReference type="NCBI Taxonomy" id="423211"/>
    <lineage>
        <taxon>Bacteria</taxon>
        <taxon>Bacillati</taxon>
        <taxon>Bacillota</taxon>
        <taxon>Bacilli</taxon>
        <taxon>Lactobacillales</taxon>
        <taxon>Streptococcaceae</taxon>
        <taxon>Streptococcus</taxon>
    </lineage>
</organism>
<reference evidence="1 2" key="1">
    <citation type="journal article" date="2009" name="J. Infect. Dis.">
        <title>Clinical, experimental, and genomic differences between intermediately pathogenic, highly pathogenic, and epidemic Streptococcus suis.</title>
        <authorList>
            <person name="Ye C."/>
            <person name="Zheng H."/>
            <person name="Zhang J."/>
            <person name="Jing H."/>
            <person name="Wang L."/>
            <person name="Xiong Y."/>
            <person name="Wang W."/>
            <person name="Zhou Z."/>
            <person name="Sun Q."/>
            <person name="Luo X."/>
            <person name="Du H."/>
            <person name="Gottschalk M."/>
            <person name="Xu J."/>
        </authorList>
    </citation>
    <scope>NUCLEOTIDE SEQUENCE [LARGE SCALE GENOMIC DNA]</scope>
    <source>
        <strain evidence="1 2">GZ1</strain>
    </source>
</reference>
<gene>
    <name evidence="1" type="ordered locus">SSGZ1_1299</name>
</gene>
<protein>
    <submittedName>
        <fullName evidence="1">Uncharacterized protein</fullName>
    </submittedName>
</protein>
<dbReference type="KEGG" id="ssw:SSGZ1_1299"/>
<name>D5AIU0_STRGZ</name>
<proteinExistence type="predicted"/>
<dbReference type="PATRIC" id="fig|423211.3.peg.1282"/>
<sequence length="60" mass="6766">MTVILGAIKPSNTPKTTPIPIFRIKFIFFHTDIILFTHLPPNKHFSIIAEKSSQVNSLGF</sequence>
<evidence type="ECO:0000313" key="1">
    <source>
        <dbReference type="EMBL" id="ADE31755.1"/>
    </source>
</evidence>
<dbReference type="AlphaFoldDB" id="D5AIU0"/>